<protein>
    <submittedName>
        <fullName evidence="2">Uncharacterized protein</fullName>
    </submittedName>
</protein>
<name>A0A814BUE2_9BILA</name>
<comment type="caution">
    <text evidence="2">The sequence shown here is derived from an EMBL/GenBank/DDBJ whole genome shotgun (WGS) entry which is preliminary data.</text>
</comment>
<dbReference type="EMBL" id="CAJNOC010002403">
    <property type="protein sequence ID" value="CAF0930965.1"/>
    <property type="molecule type" value="Genomic_DNA"/>
</dbReference>
<feature type="compositionally biased region" description="Polar residues" evidence="1">
    <location>
        <begin position="1"/>
        <end position="12"/>
    </location>
</feature>
<feature type="region of interest" description="Disordered" evidence="1">
    <location>
        <begin position="1"/>
        <end position="69"/>
    </location>
</feature>
<keyword evidence="3" id="KW-1185">Reference proteome</keyword>
<organism evidence="2 3">
    <name type="scientific">Brachionus calyciflorus</name>
    <dbReference type="NCBI Taxonomy" id="104777"/>
    <lineage>
        <taxon>Eukaryota</taxon>
        <taxon>Metazoa</taxon>
        <taxon>Spiralia</taxon>
        <taxon>Gnathifera</taxon>
        <taxon>Rotifera</taxon>
        <taxon>Eurotatoria</taxon>
        <taxon>Monogononta</taxon>
        <taxon>Pseudotrocha</taxon>
        <taxon>Ploima</taxon>
        <taxon>Brachionidae</taxon>
        <taxon>Brachionus</taxon>
    </lineage>
</organism>
<dbReference type="Proteomes" id="UP000663879">
    <property type="component" value="Unassembled WGS sequence"/>
</dbReference>
<dbReference type="AlphaFoldDB" id="A0A814BUE2"/>
<evidence type="ECO:0000313" key="2">
    <source>
        <dbReference type="EMBL" id="CAF0930965.1"/>
    </source>
</evidence>
<gene>
    <name evidence="2" type="ORF">OXX778_LOCUS12904</name>
</gene>
<proteinExistence type="predicted"/>
<feature type="compositionally biased region" description="Polar residues" evidence="1">
    <location>
        <begin position="39"/>
        <end position="65"/>
    </location>
</feature>
<evidence type="ECO:0000313" key="3">
    <source>
        <dbReference type="Proteomes" id="UP000663879"/>
    </source>
</evidence>
<evidence type="ECO:0000256" key="1">
    <source>
        <dbReference type="SAM" id="MobiDB-lite"/>
    </source>
</evidence>
<sequence length="133" mass="14876">MFNKLKSQLNEKSGSDIIPTVTSSNKSIRKNSEKALQRIKSNQSDGNHSSDDTSSLKSQKINYENVSDENRETINNVNIDLNNSLNSSTISENKKDDSLKSQLQELNQSLLKEIDKLHAIIDAALKSVPYQIL</sequence>
<accession>A0A814BUE2</accession>
<reference evidence="2" key="1">
    <citation type="submission" date="2021-02" db="EMBL/GenBank/DDBJ databases">
        <authorList>
            <person name="Nowell W R."/>
        </authorList>
    </citation>
    <scope>NUCLEOTIDE SEQUENCE</scope>
    <source>
        <strain evidence="2">Ploen Becks lab</strain>
    </source>
</reference>